<protein>
    <submittedName>
        <fullName evidence="1">Uncharacterized protein</fullName>
    </submittedName>
</protein>
<keyword evidence="2" id="KW-1185">Reference proteome</keyword>
<name>A0A1G1T1C7_9BACT</name>
<dbReference type="RefSeq" id="WP_070734726.1">
    <property type="nucleotide sequence ID" value="NZ_MDZC01000068.1"/>
</dbReference>
<reference evidence="1 2" key="1">
    <citation type="submission" date="2016-08" db="EMBL/GenBank/DDBJ databases">
        <title>Hymenobacter coccineus sp. nov., Hymenobacter lapidarius sp. nov. and Hymenobacter glacialis sp. nov., isolated from Antarctic soil.</title>
        <authorList>
            <person name="Sedlacek I."/>
            <person name="Kralova S."/>
            <person name="Kyrova K."/>
            <person name="Maslanova I."/>
            <person name="Stankova E."/>
            <person name="Vrbovska V."/>
            <person name="Nemec M."/>
            <person name="Bartak M."/>
            <person name="Svec P."/>
            <person name="Busse H.-J."/>
            <person name="Pantucek R."/>
        </authorList>
    </citation>
    <scope>NUCLEOTIDE SEQUENCE [LARGE SCALE GENOMIC DNA]</scope>
    <source>
        <strain evidence="1 2">CCM 8648</strain>
    </source>
</reference>
<gene>
    <name evidence="1" type="ORF">BEN48_02545</name>
</gene>
<dbReference type="AlphaFoldDB" id="A0A1G1T1C7"/>
<evidence type="ECO:0000313" key="2">
    <source>
        <dbReference type="Proteomes" id="UP000177791"/>
    </source>
</evidence>
<dbReference type="OrthoDB" id="1123393at2"/>
<sequence>MHYTYINSIWAILGLLAALIVAGCSSQDGTEPTVACGTTATVRFCLGKTTMCPTEHTNLELADGTRVRPRGKVWDAYLPRQVDGQVLSVGFILAQATPNDDPAFRHVTLSCLEAKAEEGN</sequence>
<dbReference type="Proteomes" id="UP000177791">
    <property type="component" value="Unassembled WGS sequence"/>
</dbReference>
<comment type="caution">
    <text evidence="1">The sequence shown here is derived from an EMBL/GenBank/DDBJ whole genome shotgun (WGS) entry which is preliminary data.</text>
</comment>
<organism evidence="1 2">
    <name type="scientific">Hymenobacter glacialis</name>
    <dbReference type="NCBI Taxonomy" id="1908236"/>
    <lineage>
        <taxon>Bacteria</taxon>
        <taxon>Pseudomonadati</taxon>
        <taxon>Bacteroidota</taxon>
        <taxon>Cytophagia</taxon>
        <taxon>Cytophagales</taxon>
        <taxon>Hymenobacteraceae</taxon>
        <taxon>Hymenobacter</taxon>
    </lineage>
</organism>
<dbReference type="EMBL" id="MDZC01000068">
    <property type="protein sequence ID" value="OGX84637.1"/>
    <property type="molecule type" value="Genomic_DNA"/>
</dbReference>
<accession>A0A1G1T1C7</accession>
<proteinExistence type="predicted"/>
<evidence type="ECO:0000313" key="1">
    <source>
        <dbReference type="EMBL" id="OGX84637.1"/>
    </source>
</evidence>